<evidence type="ECO:0000256" key="7">
    <source>
        <dbReference type="SAM" id="MobiDB-lite"/>
    </source>
</evidence>
<dbReference type="InterPro" id="IPR002713">
    <property type="entry name" value="FF_domain"/>
</dbReference>
<dbReference type="InterPro" id="IPR039726">
    <property type="entry name" value="Prp40-like"/>
</dbReference>
<feature type="compositionally biased region" description="Acidic residues" evidence="7">
    <location>
        <begin position="665"/>
        <end position="678"/>
    </location>
</feature>
<keyword evidence="6" id="KW-0175">Coiled coil</keyword>
<feature type="coiled-coil region" evidence="6">
    <location>
        <begin position="430"/>
        <end position="457"/>
    </location>
</feature>
<dbReference type="InterPro" id="IPR001202">
    <property type="entry name" value="WW_dom"/>
</dbReference>
<feature type="compositionally biased region" description="Polar residues" evidence="7">
    <location>
        <begin position="1"/>
        <end position="13"/>
    </location>
</feature>
<dbReference type="AlphaFoldDB" id="A0A9P6Q911"/>
<evidence type="ECO:0000256" key="2">
    <source>
        <dbReference type="ARBA" id="ARBA00022664"/>
    </source>
</evidence>
<comment type="caution">
    <text evidence="10">The sequence shown here is derived from an EMBL/GenBank/DDBJ whole genome shotgun (WGS) entry which is preliminary data.</text>
</comment>
<keyword evidence="2" id="KW-0507">mRNA processing</keyword>
<feature type="compositionally biased region" description="Acidic residues" evidence="7">
    <location>
        <begin position="791"/>
        <end position="800"/>
    </location>
</feature>
<dbReference type="EMBL" id="JAAAJA010000110">
    <property type="protein sequence ID" value="KAG0261957.1"/>
    <property type="molecule type" value="Genomic_DNA"/>
</dbReference>
<dbReference type="GO" id="GO:0045292">
    <property type="term" value="P:mRNA cis splicing, via spliceosome"/>
    <property type="evidence" value="ECO:0007669"/>
    <property type="project" value="InterPro"/>
</dbReference>
<feature type="compositionally biased region" description="Basic and acidic residues" evidence="7">
    <location>
        <begin position="749"/>
        <end position="759"/>
    </location>
</feature>
<keyword evidence="3" id="KW-0677">Repeat</keyword>
<dbReference type="Gene3D" id="1.10.10.440">
    <property type="entry name" value="FF domain"/>
    <property type="match status" value="5"/>
</dbReference>
<protein>
    <submittedName>
        <fullName evidence="10">PRP40 pre-mRNA processing factor 40</fullName>
    </submittedName>
</protein>
<dbReference type="FunFam" id="1.10.10.440:FF:000013">
    <property type="entry name" value="pre-mRNA-processing protein 40A isoform X1"/>
    <property type="match status" value="1"/>
</dbReference>
<feature type="domain" description="FF" evidence="9">
    <location>
        <begin position="244"/>
        <end position="298"/>
    </location>
</feature>
<dbReference type="Proteomes" id="UP000726737">
    <property type="component" value="Unassembled WGS sequence"/>
</dbReference>
<sequence>MADSQSPSTSTLAPGTPAKNFWTEYTHQDGRKYYYNTVTKQTVWQKPKELKSPKELALEASPWKEYSTPEGKKYYHNANTSKTVWIVPEEYKALLDEVEDEKKAKDPATMAGVSSTATIPVIIQTQAGTTPTAPVTSVTPTKPQTFASSTSAVSTPSPLRHQAVAPGAQQTQQQQPPPLHGRDHRGSEPFMPPQHHLSQRPPFPHQQGPRQPRFHQGFVSSDNNNIRARERTMHVNEIPDFATKEEAEEAFKNLLKETGVTSTWDWDQTMRAVVTNPMYRALKTATERKSAFQDYVAERRIQEKEEEKARQQKQRQDFLDLLAASDKVTHVSRYTTISRLFAEEPAFKAIEDDRLRYSIFDNYIGDLIRKEKEEARQRRKDGMAALASLLQSMDEITLMTRWAEAHELFQERTEYKESETIRTLNKIDQLTVYEDHIKHLEKEYDQKRARERILRKRAERKRREAFKELLSEQRSKGHLNAKTCWMQIHPLIKDDPRYMDILGQPGSTAMELFWDVVEELDERLYQDRKMIQDVLRGVDYVVLPETDFDSFAAVVAKQEKAAHIPAEDLKLIFEQLLSKAVHYAKEEKRRQEKQARKRAESFRFMLKSLDPPVTVESNWEEASLIKGKVESTPEYAALENDEQRKEVFDRFIEYLKARAAKDHNSEDEDGSILEDDDDYYSKRQGQDRKRSSMHSSSKHHDHHHNHHHHSSSGHHSSVDRHGKSSRDDHSSASASASASVSVSSKRPHQNGDRSKDSMRSGESGSEDESEHHTKKLKPTTEDRPLTAGGVEEGEVIETQG</sequence>
<dbReference type="PANTHER" id="PTHR11864">
    <property type="entry name" value="PRE-MRNA-PROCESSING PROTEIN PRP40"/>
    <property type="match status" value="1"/>
</dbReference>
<feature type="compositionally biased region" description="Basic and acidic residues" evidence="7">
    <location>
        <begin position="679"/>
        <end position="690"/>
    </location>
</feature>
<organism evidence="10 11">
    <name type="scientific">Mortierella polycephala</name>
    <dbReference type="NCBI Taxonomy" id="41804"/>
    <lineage>
        <taxon>Eukaryota</taxon>
        <taxon>Fungi</taxon>
        <taxon>Fungi incertae sedis</taxon>
        <taxon>Mucoromycota</taxon>
        <taxon>Mortierellomycotina</taxon>
        <taxon>Mortierellomycetes</taxon>
        <taxon>Mortierellales</taxon>
        <taxon>Mortierellaceae</taxon>
        <taxon>Mortierella</taxon>
    </lineage>
</organism>
<comment type="subcellular location">
    <subcellularLocation>
        <location evidence="1">Nucleus</location>
    </subcellularLocation>
</comment>
<evidence type="ECO:0000313" key="10">
    <source>
        <dbReference type="EMBL" id="KAG0261957.1"/>
    </source>
</evidence>
<dbReference type="PROSITE" id="PS51676">
    <property type="entry name" value="FF"/>
    <property type="match status" value="2"/>
</dbReference>
<dbReference type="OrthoDB" id="187617at2759"/>
<dbReference type="SUPFAM" id="SSF81698">
    <property type="entry name" value="FF domain"/>
    <property type="match status" value="5"/>
</dbReference>
<feature type="compositionally biased region" description="Basic residues" evidence="7">
    <location>
        <begin position="696"/>
        <end position="712"/>
    </location>
</feature>
<feature type="domain" description="FF" evidence="9">
    <location>
        <begin position="457"/>
        <end position="519"/>
    </location>
</feature>
<dbReference type="SMART" id="SM00441">
    <property type="entry name" value="FF"/>
    <property type="match status" value="5"/>
</dbReference>
<dbReference type="Pfam" id="PF01846">
    <property type="entry name" value="FF"/>
    <property type="match status" value="4"/>
</dbReference>
<feature type="region of interest" description="Disordered" evidence="7">
    <location>
        <begin position="128"/>
        <end position="220"/>
    </location>
</feature>
<dbReference type="InterPro" id="IPR036020">
    <property type="entry name" value="WW_dom_sf"/>
</dbReference>
<dbReference type="Pfam" id="PF25432">
    <property type="entry name" value="FF_PRPF40A"/>
    <property type="match status" value="1"/>
</dbReference>
<feature type="compositionally biased region" description="Basic and acidic residues" evidence="7">
    <location>
        <begin position="716"/>
        <end position="730"/>
    </location>
</feature>
<dbReference type="GO" id="GO:0071004">
    <property type="term" value="C:U2-type prespliceosome"/>
    <property type="evidence" value="ECO:0007669"/>
    <property type="project" value="TreeGrafter"/>
</dbReference>
<dbReference type="SMART" id="SM00456">
    <property type="entry name" value="WW"/>
    <property type="match status" value="2"/>
</dbReference>
<keyword evidence="5" id="KW-0539">Nucleus</keyword>
<evidence type="ECO:0000313" key="11">
    <source>
        <dbReference type="Proteomes" id="UP000726737"/>
    </source>
</evidence>
<feature type="domain" description="WW" evidence="8">
    <location>
        <begin position="16"/>
        <end position="49"/>
    </location>
</feature>
<dbReference type="Pfam" id="PF00397">
    <property type="entry name" value="WW"/>
    <property type="match status" value="2"/>
</dbReference>
<feature type="compositionally biased region" description="Low complexity" evidence="7">
    <location>
        <begin position="129"/>
        <end position="174"/>
    </location>
</feature>
<evidence type="ECO:0000256" key="4">
    <source>
        <dbReference type="ARBA" id="ARBA00023187"/>
    </source>
</evidence>
<evidence type="ECO:0000256" key="1">
    <source>
        <dbReference type="ARBA" id="ARBA00004123"/>
    </source>
</evidence>
<dbReference type="PROSITE" id="PS50020">
    <property type="entry name" value="WW_DOMAIN_2"/>
    <property type="match status" value="2"/>
</dbReference>
<evidence type="ECO:0000256" key="5">
    <source>
        <dbReference type="ARBA" id="ARBA00023242"/>
    </source>
</evidence>
<proteinExistence type="predicted"/>
<gene>
    <name evidence="10" type="primary">PRPF40A</name>
    <name evidence="10" type="ORF">BG011_000506</name>
</gene>
<feature type="region of interest" description="Disordered" evidence="7">
    <location>
        <begin position="1"/>
        <end position="20"/>
    </location>
</feature>
<evidence type="ECO:0000259" key="8">
    <source>
        <dbReference type="PROSITE" id="PS50020"/>
    </source>
</evidence>
<dbReference type="SUPFAM" id="SSF51045">
    <property type="entry name" value="WW domain"/>
    <property type="match status" value="2"/>
</dbReference>
<evidence type="ECO:0000256" key="6">
    <source>
        <dbReference type="SAM" id="Coils"/>
    </source>
</evidence>
<dbReference type="Gene3D" id="2.20.70.10">
    <property type="match status" value="2"/>
</dbReference>
<name>A0A9P6Q911_9FUNG</name>
<dbReference type="CDD" id="cd00201">
    <property type="entry name" value="WW"/>
    <property type="match status" value="2"/>
</dbReference>
<keyword evidence="11" id="KW-1185">Reference proteome</keyword>
<evidence type="ECO:0000256" key="3">
    <source>
        <dbReference type="ARBA" id="ARBA00022737"/>
    </source>
</evidence>
<feature type="region of interest" description="Disordered" evidence="7">
    <location>
        <begin position="661"/>
        <end position="800"/>
    </location>
</feature>
<reference evidence="10" key="1">
    <citation type="journal article" date="2020" name="Fungal Divers.">
        <title>Resolving the Mortierellaceae phylogeny through synthesis of multi-gene phylogenetics and phylogenomics.</title>
        <authorList>
            <person name="Vandepol N."/>
            <person name="Liber J."/>
            <person name="Desiro A."/>
            <person name="Na H."/>
            <person name="Kennedy M."/>
            <person name="Barry K."/>
            <person name="Grigoriev I.V."/>
            <person name="Miller A.N."/>
            <person name="O'Donnell K."/>
            <person name="Stajich J.E."/>
            <person name="Bonito G."/>
        </authorList>
    </citation>
    <scope>NUCLEOTIDE SEQUENCE</scope>
    <source>
        <strain evidence="10">KOD948</strain>
    </source>
</reference>
<keyword evidence="4" id="KW-0508">mRNA splicing</keyword>
<feature type="compositionally biased region" description="Low complexity" evidence="7">
    <location>
        <begin position="731"/>
        <end position="744"/>
    </location>
</feature>
<dbReference type="GO" id="GO:0003723">
    <property type="term" value="F:RNA binding"/>
    <property type="evidence" value="ECO:0007669"/>
    <property type="project" value="TreeGrafter"/>
</dbReference>
<dbReference type="PANTHER" id="PTHR11864:SF0">
    <property type="entry name" value="PRP40 PRE-MRNA PROCESSING FACTOR 40 HOMOLOG A (YEAST)"/>
    <property type="match status" value="1"/>
</dbReference>
<evidence type="ECO:0000259" key="9">
    <source>
        <dbReference type="PROSITE" id="PS51676"/>
    </source>
</evidence>
<accession>A0A9P6Q911</accession>
<feature type="domain" description="WW" evidence="8">
    <location>
        <begin position="61"/>
        <end position="90"/>
    </location>
</feature>
<dbReference type="InterPro" id="IPR036517">
    <property type="entry name" value="FF_domain_sf"/>
</dbReference>
<dbReference type="GO" id="GO:0005685">
    <property type="term" value="C:U1 snRNP"/>
    <property type="evidence" value="ECO:0007669"/>
    <property type="project" value="TreeGrafter"/>
</dbReference>